<reference evidence="2" key="1">
    <citation type="journal article" date="2015" name="Nature">
        <title>Complex archaea that bridge the gap between prokaryotes and eukaryotes.</title>
        <authorList>
            <person name="Spang A."/>
            <person name="Saw J.H."/>
            <person name="Jorgensen S.L."/>
            <person name="Zaremba-Niedzwiedzka K."/>
            <person name="Martijn J."/>
            <person name="Lind A.E."/>
            <person name="van Eijk R."/>
            <person name="Schleper C."/>
            <person name="Guy L."/>
            <person name="Ettema T.J."/>
        </authorList>
    </citation>
    <scope>NUCLEOTIDE SEQUENCE</scope>
</reference>
<sequence>MDLTETLIQFRTEWNTYDGNTRLQVEWIDVYDATPGRSVKKLDANELKSLDAQYAQMLGASSTKAAPAKAGKVTKAGVKSTQNRGPVTNKNTKKTIKEENTIEAPVEENTQAPPGPPVSPTVAKEAENAVSGSCTKDEAWKAVLDLKKKDVGDEALANIWLGAIKDAAPGIEQEDVTTEQWWVVRMKVLEQVSSV</sequence>
<accession>A0A0F8ZXH3</accession>
<evidence type="ECO:0000313" key="2">
    <source>
        <dbReference type="EMBL" id="KKK98637.1"/>
    </source>
</evidence>
<dbReference type="AlphaFoldDB" id="A0A0F8ZXH3"/>
<gene>
    <name evidence="2" type="ORF">LCGC14_2640750</name>
</gene>
<name>A0A0F8ZXH3_9ZZZZ</name>
<evidence type="ECO:0000256" key="1">
    <source>
        <dbReference type="SAM" id="MobiDB-lite"/>
    </source>
</evidence>
<comment type="caution">
    <text evidence="2">The sequence shown here is derived from an EMBL/GenBank/DDBJ whole genome shotgun (WGS) entry which is preliminary data.</text>
</comment>
<proteinExistence type="predicted"/>
<dbReference type="EMBL" id="LAZR01045539">
    <property type="protein sequence ID" value="KKK98637.1"/>
    <property type="molecule type" value="Genomic_DNA"/>
</dbReference>
<protein>
    <submittedName>
        <fullName evidence="2">Uncharacterized protein</fullName>
    </submittedName>
</protein>
<feature type="region of interest" description="Disordered" evidence="1">
    <location>
        <begin position="71"/>
        <end position="90"/>
    </location>
</feature>
<organism evidence="2">
    <name type="scientific">marine sediment metagenome</name>
    <dbReference type="NCBI Taxonomy" id="412755"/>
    <lineage>
        <taxon>unclassified sequences</taxon>
        <taxon>metagenomes</taxon>
        <taxon>ecological metagenomes</taxon>
    </lineage>
</organism>